<dbReference type="Proteomes" id="UP000538292">
    <property type="component" value="Unassembled WGS sequence"/>
</dbReference>
<keyword evidence="3" id="KW-1185">Reference proteome</keyword>
<keyword evidence="1" id="KW-1133">Transmembrane helix</keyword>
<accession>A0A7W2ASQ0</accession>
<feature type="transmembrane region" description="Helical" evidence="1">
    <location>
        <begin position="121"/>
        <end position="141"/>
    </location>
</feature>
<dbReference type="EMBL" id="JACEOL010000064">
    <property type="protein sequence ID" value="MBA4603652.1"/>
    <property type="molecule type" value="Genomic_DNA"/>
</dbReference>
<feature type="transmembrane region" description="Helical" evidence="1">
    <location>
        <begin position="79"/>
        <end position="101"/>
    </location>
</feature>
<keyword evidence="1" id="KW-0812">Transmembrane</keyword>
<reference evidence="2 3" key="1">
    <citation type="submission" date="2020-07" db="EMBL/GenBank/DDBJ databases">
        <title>Thermoactinomyces phylogeny.</title>
        <authorList>
            <person name="Dunlap C."/>
        </authorList>
    </citation>
    <scope>NUCLEOTIDE SEQUENCE [LARGE SCALE GENOMIC DNA]</scope>
    <source>
        <strain evidence="2 3">AMNI-1</strain>
    </source>
</reference>
<organism evidence="2 3">
    <name type="scientific">Thermoactinomyces mirandus</name>
    <dbReference type="NCBI Taxonomy" id="2756294"/>
    <lineage>
        <taxon>Bacteria</taxon>
        <taxon>Bacillati</taxon>
        <taxon>Bacillota</taxon>
        <taxon>Bacilli</taxon>
        <taxon>Bacillales</taxon>
        <taxon>Thermoactinomycetaceae</taxon>
        <taxon>Thermoactinomyces</taxon>
    </lineage>
</organism>
<keyword evidence="1" id="KW-0472">Membrane</keyword>
<evidence type="ECO:0000313" key="2">
    <source>
        <dbReference type="EMBL" id="MBA4603652.1"/>
    </source>
</evidence>
<evidence type="ECO:0000313" key="3">
    <source>
        <dbReference type="Proteomes" id="UP000538292"/>
    </source>
</evidence>
<dbReference type="RefSeq" id="WP_181742127.1">
    <property type="nucleotide sequence ID" value="NZ_JACEOL010000064.1"/>
</dbReference>
<protein>
    <submittedName>
        <fullName evidence="2">Uncharacterized protein</fullName>
    </submittedName>
</protein>
<comment type="caution">
    <text evidence="2">The sequence shown here is derived from an EMBL/GenBank/DDBJ whole genome shotgun (WGS) entry which is preliminary data.</text>
</comment>
<dbReference type="AlphaFoldDB" id="A0A7W2ASQ0"/>
<gene>
    <name evidence="2" type="ORF">H2C83_15390</name>
</gene>
<evidence type="ECO:0000256" key="1">
    <source>
        <dbReference type="SAM" id="Phobius"/>
    </source>
</evidence>
<proteinExistence type="predicted"/>
<name>A0A7W2ASQ0_9BACL</name>
<sequence>MGIKRMRRTVLIQLFPRDLENLFAIAEIQLKIRQFQEKKIVLYIADVTEFLLYGIKSRPEKIRALISNILEADNAFSDIVVYIQSKILNLGTVLVLMGKWFKESDLTPDIHSLDESRFNQLNVMTVLLLDVLCLIGCYDCAIVRHNNNMKAVINRLKRNSSWKEFDNYLPSKLHLYGEVFSFDIIDNLPQININCNETEIEKRLRKIPVNSQNIKFLSCISVSIYYDCLNEDYRRSWEGKYGELKRTLNEVFLKIRRDVNQDKMDRFISKIIDRGVYESNLIIDKFTLRIKQKLNF</sequence>